<evidence type="ECO:0000256" key="1">
    <source>
        <dbReference type="ARBA" id="ARBA00022737"/>
    </source>
</evidence>
<dbReference type="SUPFAM" id="SSF52540">
    <property type="entry name" value="P-loop containing nucleoside triphosphate hydrolases"/>
    <property type="match status" value="1"/>
</dbReference>
<dbReference type="InterPro" id="IPR027417">
    <property type="entry name" value="P-loop_NTPase"/>
</dbReference>
<feature type="compositionally biased region" description="Polar residues" evidence="2">
    <location>
        <begin position="48"/>
        <end position="57"/>
    </location>
</feature>
<keyword evidence="5" id="KW-1185">Reference proteome</keyword>
<sequence length="706" mass="79158">MKFRIKKIFKVPSLDRIFRRPHREPPLQLSQSVTSSERQTDSLAAPPSTESQNDSQSYPPPERRSSGSDAGSVVDASARKPQRKHENLAWKGMHTALRLLAKNSDGFPPLKTAVGVLVTCLDLTQDVIGNREEHDKLAIELKDMADTLIPYAQKLMERGDGGSVALILKSINEELAEIKDKLGRGKFKRAIEASEDQADIVKRYRRINSLFRRLLSDITLRIHVEVGKLREATEATLLRTLDPVHDARYNSAYSTAVKRRGCTASTREQIQEDLRTWANDSTSIKVFWLNGMAGTGKTTILYTFCQWLEDNSRLGGNFFCSRSSGSCRSLNKILPSLAYQLAHYSPAFRSKLCTILEDQQSPQTLNVGSQFKWIIETPLEKSKDAIPEGVVIVIDALDECGSASETRLFLETLLKFASQLPVKFIIASRPEPIIVTKMQSPGFSPSTIHLHDIEQSLVEADIRKYLGEAFSSMSPVPSEDILDELARLSGNLFIYAATVARYVNPEGVKPNLSERRLQAILDISSPTSGLLLYQEIDDLYTKILDGAFNPKEYELKERENAALILRTVVCTMEPMSTRALSVLLALKHEEVENTLSRLQSVLHVQEGPTGLVSILHASFPDFMFDKTRSHRFYCDPGKFHSSLSGFCFDVMHKELRFNICGLETSFLFDSNAPELQQKIRTNITDALFYGNPDCQAAKSLAKHVRQ</sequence>
<feature type="compositionally biased region" description="Polar residues" evidence="2">
    <location>
        <begin position="28"/>
        <end position="37"/>
    </location>
</feature>
<dbReference type="InterPro" id="IPR056884">
    <property type="entry name" value="NPHP3-like_N"/>
</dbReference>
<dbReference type="Proteomes" id="UP000521872">
    <property type="component" value="Unassembled WGS sequence"/>
</dbReference>
<evidence type="ECO:0000259" key="3">
    <source>
        <dbReference type="Pfam" id="PF24883"/>
    </source>
</evidence>
<proteinExistence type="predicted"/>
<dbReference type="Pfam" id="PF24883">
    <property type="entry name" value="NPHP3_N"/>
    <property type="match status" value="1"/>
</dbReference>
<dbReference type="PANTHER" id="PTHR10039">
    <property type="entry name" value="AMELOGENIN"/>
    <property type="match status" value="1"/>
</dbReference>
<accession>A0A8H4QK67</accession>
<evidence type="ECO:0000313" key="5">
    <source>
        <dbReference type="Proteomes" id="UP000521872"/>
    </source>
</evidence>
<gene>
    <name evidence="4" type="ORF">D9613_011804</name>
</gene>
<feature type="domain" description="Nephrocystin 3-like N-terminal" evidence="3">
    <location>
        <begin position="272"/>
        <end position="429"/>
    </location>
</feature>
<dbReference type="PANTHER" id="PTHR10039:SF17">
    <property type="entry name" value="FUNGAL STAND N-TERMINAL GOODBYE DOMAIN-CONTAINING PROTEIN-RELATED"/>
    <property type="match status" value="1"/>
</dbReference>
<organism evidence="4 5">
    <name type="scientific">Agrocybe pediades</name>
    <dbReference type="NCBI Taxonomy" id="84607"/>
    <lineage>
        <taxon>Eukaryota</taxon>
        <taxon>Fungi</taxon>
        <taxon>Dikarya</taxon>
        <taxon>Basidiomycota</taxon>
        <taxon>Agaricomycotina</taxon>
        <taxon>Agaricomycetes</taxon>
        <taxon>Agaricomycetidae</taxon>
        <taxon>Agaricales</taxon>
        <taxon>Agaricineae</taxon>
        <taxon>Strophariaceae</taxon>
        <taxon>Agrocybe</taxon>
    </lineage>
</organism>
<dbReference type="EMBL" id="JAACJL010000047">
    <property type="protein sequence ID" value="KAF4612632.1"/>
    <property type="molecule type" value="Genomic_DNA"/>
</dbReference>
<evidence type="ECO:0000313" key="4">
    <source>
        <dbReference type="EMBL" id="KAF4612632.1"/>
    </source>
</evidence>
<keyword evidence="1" id="KW-0677">Repeat</keyword>
<feature type="region of interest" description="Disordered" evidence="2">
    <location>
        <begin position="15"/>
        <end position="88"/>
    </location>
</feature>
<evidence type="ECO:0000256" key="2">
    <source>
        <dbReference type="SAM" id="MobiDB-lite"/>
    </source>
</evidence>
<name>A0A8H4QK67_9AGAR</name>
<dbReference type="AlphaFoldDB" id="A0A8H4QK67"/>
<reference evidence="4 5" key="1">
    <citation type="submission" date="2019-12" db="EMBL/GenBank/DDBJ databases">
        <authorList>
            <person name="Floudas D."/>
            <person name="Bentzer J."/>
            <person name="Ahren D."/>
            <person name="Johansson T."/>
            <person name="Persson P."/>
            <person name="Tunlid A."/>
        </authorList>
    </citation>
    <scope>NUCLEOTIDE SEQUENCE [LARGE SCALE GENOMIC DNA]</scope>
    <source>
        <strain evidence="4 5">CBS 102.39</strain>
    </source>
</reference>
<comment type="caution">
    <text evidence="4">The sequence shown here is derived from an EMBL/GenBank/DDBJ whole genome shotgun (WGS) entry which is preliminary data.</text>
</comment>
<dbReference type="Gene3D" id="3.40.50.300">
    <property type="entry name" value="P-loop containing nucleotide triphosphate hydrolases"/>
    <property type="match status" value="1"/>
</dbReference>
<protein>
    <recommendedName>
        <fullName evidence="3">Nephrocystin 3-like N-terminal domain-containing protein</fullName>
    </recommendedName>
</protein>